<accession>A0AA36ILY8</accession>
<name>A0AA36ILY8_9DINO</name>
<evidence type="ECO:0000313" key="2">
    <source>
        <dbReference type="Proteomes" id="UP001178507"/>
    </source>
</evidence>
<keyword evidence="2" id="KW-1185">Reference proteome</keyword>
<dbReference type="EMBL" id="CAUJNA010001979">
    <property type="protein sequence ID" value="CAJ1389980.1"/>
    <property type="molecule type" value="Genomic_DNA"/>
</dbReference>
<gene>
    <name evidence="1" type="ORF">EVOR1521_LOCUS15493</name>
</gene>
<evidence type="ECO:0000313" key="1">
    <source>
        <dbReference type="EMBL" id="CAJ1389980.1"/>
    </source>
</evidence>
<dbReference type="Proteomes" id="UP001178507">
    <property type="component" value="Unassembled WGS sequence"/>
</dbReference>
<sequence>MLSIGQSSAMFFGQLGLVVADEVALKQLWSFRGASATLPCFFCRNVCSWSSQLHEHDDSGSLVPLTVSTLDAVVQHTNETLLEAASLLLRRKPALSKTAFTSLEQSVGLTFSPEGALWSNGLFNDMRGGGPLTCTQYDWMHCFLVSGIWNTEAGLLFGALAGTAANCVSFDSWLQSCVWPKSLSSRGVTGKQALKKRTATDSSDVKTSASEGLTLYPLLRLFLMETLEAPDASVAPAVQSYYALSRVLDLLVRLRNHSVDSSELRAAISAHLQRRLLVYGPSAFTPKCHYALHFPSFVDSHGRLVACWTHERKHKEVKRHGNQLANANKSLSFEKSLLSQAVLSQLLHLKEFSAVGGVQLVAPQDASSDIASSIMTFLGEYAQAQVSASLEAMLKHGELCARGDVVLAHSSDEGKFIGMVWFHVSISGAHFTLLAKWHALGRNVFKMLDAPSWVETVNVSRTCVYRVHKDMVHASVAP</sequence>
<protein>
    <submittedName>
        <fullName evidence="1">Uncharacterized protein</fullName>
    </submittedName>
</protein>
<proteinExistence type="predicted"/>
<comment type="caution">
    <text evidence="1">The sequence shown here is derived from an EMBL/GenBank/DDBJ whole genome shotgun (WGS) entry which is preliminary data.</text>
</comment>
<reference evidence="1" key="1">
    <citation type="submission" date="2023-08" db="EMBL/GenBank/DDBJ databases">
        <authorList>
            <person name="Chen Y."/>
            <person name="Shah S."/>
            <person name="Dougan E. K."/>
            <person name="Thang M."/>
            <person name="Chan C."/>
        </authorList>
    </citation>
    <scope>NUCLEOTIDE SEQUENCE</scope>
</reference>
<dbReference type="AlphaFoldDB" id="A0AA36ILY8"/>
<organism evidence="1 2">
    <name type="scientific">Effrenium voratum</name>
    <dbReference type="NCBI Taxonomy" id="2562239"/>
    <lineage>
        <taxon>Eukaryota</taxon>
        <taxon>Sar</taxon>
        <taxon>Alveolata</taxon>
        <taxon>Dinophyceae</taxon>
        <taxon>Suessiales</taxon>
        <taxon>Symbiodiniaceae</taxon>
        <taxon>Effrenium</taxon>
    </lineage>
</organism>